<evidence type="ECO:0000256" key="1">
    <source>
        <dbReference type="SAM" id="MobiDB-lite"/>
    </source>
</evidence>
<feature type="region of interest" description="Disordered" evidence="1">
    <location>
        <begin position="1"/>
        <end position="35"/>
    </location>
</feature>
<protein>
    <submittedName>
        <fullName evidence="2">Uncharacterized protein</fullName>
    </submittedName>
</protein>
<keyword evidence="3" id="KW-1185">Reference proteome</keyword>
<feature type="non-terminal residue" evidence="2">
    <location>
        <position position="1"/>
    </location>
</feature>
<comment type="caution">
    <text evidence="2">The sequence shown here is derived from an EMBL/GenBank/DDBJ whole genome shotgun (WGS) entry which is preliminary data.</text>
</comment>
<accession>A0ABQ7QRL6</accession>
<name>A0ABQ7QRL6_PLUXY</name>
<feature type="non-terminal residue" evidence="2">
    <location>
        <position position="62"/>
    </location>
</feature>
<dbReference type="Proteomes" id="UP000823941">
    <property type="component" value="Chromosome 9"/>
</dbReference>
<feature type="compositionally biased region" description="Polar residues" evidence="1">
    <location>
        <begin position="22"/>
        <end position="35"/>
    </location>
</feature>
<sequence length="62" mass="6206">NSIPESAPGRAAALHAGPSSAERATQSAVSGSQWSAKLVTELAPSVPRPLADTRGCGADFTT</sequence>
<organism evidence="2 3">
    <name type="scientific">Plutella xylostella</name>
    <name type="common">Diamondback moth</name>
    <name type="synonym">Plutella maculipennis</name>
    <dbReference type="NCBI Taxonomy" id="51655"/>
    <lineage>
        <taxon>Eukaryota</taxon>
        <taxon>Metazoa</taxon>
        <taxon>Ecdysozoa</taxon>
        <taxon>Arthropoda</taxon>
        <taxon>Hexapoda</taxon>
        <taxon>Insecta</taxon>
        <taxon>Pterygota</taxon>
        <taxon>Neoptera</taxon>
        <taxon>Endopterygota</taxon>
        <taxon>Lepidoptera</taxon>
        <taxon>Glossata</taxon>
        <taxon>Ditrysia</taxon>
        <taxon>Yponomeutoidea</taxon>
        <taxon>Plutellidae</taxon>
        <taxon>Plutella</taxon>
    </lineage>
</organism>
<reference evidence="2 3" key="1">
    <citation type="submission" date="2021-06" db="EMBL/GenBank/DDBJ databases">
        <title>A haploid diamondback moth (Plutella xylostella L.) genome assembly resolves 31 chromosomes and identifies a diamide resistance mutation.</title>
        <authorList>
            <person name="Ward C.M."/>
            <person name="Perry K.D."/>
            <person name="Baker G."/>
            <person name="Powis K."/>
            <person name="Heckel D.G."/>
            <person name="Baxter S.W."/>
        </authorList>
    </citation>
    <scope>NUCLEOTIDE SEQUENCE [LARGE SCALE GENOMIC DNA]</scope>
    <source>
        <strain evidence="2 3">LV</strain>
        <tissue evidence="2">Single pupa</tissue>
    </source>
</reference>
<dbReference type="EMBL" id="JAHIBW010000009">
    <property type="protein sequence ID" value="KAG7307700.1"/>
    <property type="molecule type" value="Genomic_DNA"/>
</dbReference>
<proteinExistence type="predicted"/>
<evidence type="ECO:0000313" key="2">
    <source>
        <dbReference type="EMBL" id="KAG7307700.1"/>
    </source>
</evidence>
<evidence type="ECO:0000313" key="3">
    <source>
        <dbReference type="Proteomes" id="UP000823941"/>
    </source>
</evidence>
<gene>
    <name evidence="2" type="ORF">JYU34_006264</name>
</gene>